<name>A0A1Y1ZR50_9PLEO</name>
<dbReference type="OrthoDB" id="4023585at2759"/>
<dbReference type="Proteomes" id="UP000193144">
    <property type="component" value="Unassembled WGS sequence"/>
</dbReference>
<evidence type="ECO:0008006" key="4">
    <source>
        <dbReference type="Google" id="ProtNLM"/>
    </source>
</evidence>
<gene>
    <name evidence="2" type="ORF">BCR34DRAFT_482229</name>
</gene>
<proteinExistence type="predicted"/>
<sequence>MFRSAIARQARLFSTSPIVRKSPVETVKDAAKAVDRTISDAAVKGIEKGGIAKGKANEVTPNSSSQAKGQAQEMMGQAKGKANELAGEAKGKAQEVKGEVKGNM</sequence>
<keyword evidence="3" id="KW-1185">Reference proteome</keyword>
<evidence type="ECO:0000313" key="2">
    <source>
        <dbReference type="EMBL" id="ORY12732.1"/>
    </source>
</evidence>
<accession>A0A1Y1ZR50</accession>
<dbReference type="STRING" id="1231657.A0A1Y1ZR50"/>
<dbReference type="EMBL" id="MCFA01000048">
    <property type="protein sequence ID" value="ORY12732.1"/>
    <property type="molecule type" value="Genomic_DNA"/>
</dbReference>
<dbReference type="AlphaFoldDB" id="A0A1Y1ZR50"/>
<protein>
    <recommendedName>
        <fullName evidence="4">LEA domain protein</fullName>
    </recommendedName>
</protein>
<comment type="caution">
    <text evidence="2">The sequence shown here is derived from an EMBL/GenBank/DDBJ whole genome shotgun (WGS) entry which is preliminary data.</text>
</comment>
<reference evidence="2 3" key="1">
    <citation type="submission" date="2016-07" db="EMBL/GenBank/DDBJ databases">
        <title>Pervasive Adenine N6-methylation of Active Genes in Fungi.</title>
        <authorList>
            <consortium name="DOE Joint Genome Institute"/>
            <person name="Mondo S.J."/>
            <person name="Dannebaum R.O."/>
            <person name="Kuo R.C."/>
            <person name="Labutti K."/>
            <person name="Haridas S."/>
            <person name="Kuo A."/>
            <person name="Salamov A."/>
            <person name="Ahrendt S.R."/>
            <person name="Lipzen A."/>
            <person name="Sullivan W."/>
            <person name="Andreopoulos W.B."/>
            <person name="Clum A."/>
            <person name="Lindquist E."/>
            <person name="Daum C."/>
            <person name="Ramamoorthy G.K."/>
            <person name="Gryganskyi A."/>
            <person name="Culley D."/>
            <person name="Magnuson J.K."/>
            <person name="James T.Y."/>
            <person name="O'Malley M.A."/>
            <person name="Stajich J.E."/>
            <person name="Spatafora J.W."/>
            <person name="Visel A."/>
            <person name="Grigoriev I.V."/>
        </authorList>
    </citation>
    <scope>NUCLEOTIDE SEQUENCE [LARGE SCALE GENOMIC DNA]</scope>
    <source>
        <strain evidence="2 3">CBS 115471</strain>
    </source>
</reference>
<evidence type="ECO:0000256" key="1">
    <source>
        <dbReference type="SAM" id="MobiDB-lite"/>
    </source>
</evidence>
<feature type="compositionally biased region" description="Polar residues" evidence="1">
    <location>
        <begin position="59"/>
        <end position="69"/>
    </location>
</feature>
<feature type="compositionally biased region" description="Basic and acidic residues" evidence="1">
    <location>
        <begin position="87"/>
        <end position="104"/>
    </location>
</feature>
<feature type="region of interest" description="Disordered" evidence="1">
    <location>
        <begin position="54"/>
        <end position="104"/>
    </location>
</feature>
<organism evidence="2 3">
    <name type="scientific">Clohesyomyces aquaticus</name>
    <dbReference type="NCBI Taxonomy" id="1231657"/>
    <lineage>
        <taxon>Eukaryota</taxon>
        <taxon>Fungi</taxon>
        <taxon>Dikarya</taxon>
        <taxon>Ascomycota</taxon>
        <taxon>Pezizomycotina</taxon>
        <taxon>Dothideomycetes</taxon>
        <taxon>Pleosporomycetidae</taxon>
        <taxon>Pleosporales</taxon>
        <taxon>Lindgomycetaceae</taxon>
        <taxon>Clohesyomyces</taxon>
    </lineage>
</organism>
<evidence type="ECO:0000313" key="3">
    <source>
        <dbReference type="Proteomes" id="UP000193144"/>
    </source>
</evidence>